<dbReference type="EMBL" id="CAJVPV010009621">
    <property type="protein sequence ID" value="CAG8643547.1"/>
    <property type="molecule type" value="Genomic_DNA"/>
</dbReference>
<dbReference type="Pfam" id="PF10607">
    <property type="entry name" value="CTLH"/>
    <property type="match status" value="1"/>
</dbReference>
<dbReference type="OrthoDB" id="1933455at2759"/>
<evidence type="ECO:0000313" key="2">
    <source>
        <dbReference type="EMBL" id="CAG8643547.1"/>
    </source>
</evidence>
<accession>A0A9N9DK33</accession>
<dbReference type="PANTHER" id="PTHR12170:SF2">
    <property type="entry name" value="E3 UBIQUITIN-PROTEIN TRANSFERASE MAEA"/>
    <property type="match status" value="1"/>
</dbReference>
<dbReference type="PANTHER" id="PTHR12170">
    <property type="entry name" value="MACROPHAGE ERYTHROBLAST ATTACHER-RELATED"/>
    <property type="match status" value="1"/>
</dbReference>
<dbReference type="InterPro" id="IPR045098">
    <property type="entry name" value="Fyv10_fam"/>
</dbReference>
<proteinExistence type="predicted"/>
<comment type="caution">
    <text evidence="2">The sequence shown here is derived from an EMBL/GenBank/DDBJ whole genome shotgun (WGS) entry which is preliminary data.</text>
</comment>
<feature type="non-terminal residue" evidence="2">
    <location>
        <position position="170"/>
    </location>
</feature>
<dbReference type="GO" id="GO:0034657">
    <property type="term" value="C:GID complex"/>
    <property type="evidence" value="ECO:0007669"/>
    <property type="project" value="TreeGrafter"/>
</dbReference>
<dbReference type="GO" id="GO:0005737">
    <property type="term" value="C:cytoplasm"/>
    <property type="evidence" value="ECO:0007669"/>
    <property type="project" value="TreeGrafter"/>
</dbReference>
<evidence type="ECO:0000259" key="1">
    <source>
        <dbReference type="Pfam" id="PF10607"/>
    </source>
</evidence>
<feature type="domain" description="CTLH/CRA C-terminal to LisH motif" evidence="1">
    <location>
        <begin position="1"/>
        <end position="57"/>
    </location>
</feature>
<sequence length="170" mass="19468">FPPDTTCPPYKALYDHSRWEALIDQFRSDFYALNSLPSQSLLNVTLQAGLSALKTPMCYQQENKNINCPVCSSDTLGILAQDLPMSHHVNSTIVCRISGKIMNENNPPMALPNGYVYSYDVRLLYYLPTIFVFDLAPNLFPNSKRRYAKWSPKMERLYALVPVKYFDSRS</sequence>
<keyword evidence="3" id="KW-1185">Reference proteome</keyword>
<evidence type="ECO:0000313" key="3">
    <source>
        <dbReference type="Proteomes" id="UP000789342"/>
    </source>
</evidence>
<dbReference type="GO" id="GO:0005634">
    <property type="term" value="C:nucleus"/>
    <property type="evidence" value="ECO:0007669"/>
    <property type="project" value="TreeGrafter"/>
</dbReference>
<dbReference type="CDD" id="cd16659">
    <property type="entry name" value="RING-Ubox_Emp"/>
    <property type="match status" value="1"/>
</dbReference>
<dbReference type="InterPro" id="IPR024964">
    <property type="entry name" value="CTLH/CRA"/>
</dbReference>
<name>A0A9N9DK33_9GLOM</name>
<organism evidence="2 3">
    <name type="scientific">Acaulospora morrowiae</name>
    <dbReference type="NCBI Taxonomy" id="94023"/>
    <lineage>
        <taxon>Eukaryota</taxon>
        <taxon>Fungi</taxon>
        <taxon>Fungi incertae sedis</taxon>
        <taxon>Mucoromycota</taxon>
        <taxon>Glomeromycotina</taxon>
        <taxon>Glomeromycetes</taxon>
        <taxon>Diversisporales</taxon>
        <taxon>Acaulosporaceae</taxon>
        <taxon>Acaulospora</taxon>
    </lineage>
</organism>
<dbReference type="GO" id="GO:0043161">
    <property type="term" value="P:proteasome-mediated ubiquitin-dependent protein catabolic process"/>
    <property type="evidence" value="ECO:0007669"/>
    <property type="project" value="InterPro"/>
</dbReference>
<protein>
    <submittedName>
        <fullName evidence="2">14418_t:CDS:1</fullName>
    </submittedName>
</protein>
<dbReference type="AlphaFoldDB" id="A0A9N9DK33"/>
<gene>
    <name evidence="2" type="ORF">AMORRO_LOCUS9630</name>
</gene>
<dbReference type="GO" id="GO:0004842">
    <property type="term" value="F:ubiquitin-protein transferase activity"/>
    <property type="evidence" value="ECO:0007669"/>
    <property type="project" value="InterPro"/>
</dbReference>
<reference evidence="2" key="1">
    <citation type="submission" date="2021-06" db="EMBL/GenBank/DDBJ databases">
        <authorList>
            <person name="Kallberg Y."/>
            <person name="Tangrot J."/>
            <person name="Rosling A."/>
        </authorList>
    </citation>
    <scope>NUCLEOTIDE SEQUENCE</scope>
    <source>
        <strain evidence="2">CL551</strain>
    </source>
</reference>
<dbReference type="Proteomes" id="UP000789342">
    <property type="component" value="Unassembled WGS sequence"/>
</dbReference>